<name>A0A162QR51_9CRUS</name>
<proteinExistence type="predicted"/>
<organism evidence="1 2">
    <name type="scientific">Daphnia magna</name>
    <dbReference type="NCBI Taxonomy" id="35525"/>
    <lineage>
        <taxon>Eukaryota</taxon>
        <taxon>Metazoa</taxon>
        <taxon>Ecdysozoa</taxon>
        <taxon>Arthropoda</taxon>
        <taxon>Crustacea</taxon>
        <taxon>Branchiopoda</taxon>
        <taxon>Diplostraca</taxon>
        <taxon>Cladocera</taxon>
        <taxon>Anomopoda</taxon>
        <taxon>Daphniidae</taxon>
        <taxon>Daphnia</taxon>
    </lineage>
</organism>
<evidence type="ECO:0000313" key="2">
    <source>
        <dbReference type="Proteomes" id="UP000076858"/>
    </source>
</evidence>
<comment type="caution">
    <text evidence="1">The sequence shown here is derived from an EMBL/GenBank/DDBJ whole genome shotgun (WGS) entry which is preliminary data.</text>
</comment>
<dbReference type="AlphaFoldDB" id="A0A162QR51"/>
<gene>
    <name evidence="1" type="ORF">APZ42_013686</name>
</gene>
<protein>
    <submittedName>
        <fullName evidence="1">Uncharacterized protein</fullName>
    </submittedName>
</protein>
<reference evidence="1 2" key="1">
    <citation type="submission" date="2016-03" db="EMBL/GenBank/DDBJ databases">
        <title>EvidentialGene: Evidence-directed Construction of Genes on Genomes.</title>
        <authorList>
            <person name="Gilbert D.G."/>
            <person name="Choi J.-H."/>
            <person name="Mockaitis K."/>
            <person name="Colbourne J."/>
            <person name="Pfrender M."/>
        </authorList>
    </citation>
    <scope>NUCLEOTIDE SEQUENCE [LARGE SCALE GENOMIC DNA]</scope>
    <source>
        <strain evidence="1 2">Xinb3</strain>
        <tissue evidence="1">Complete organism</tissue>
    </source>
</reference>
<sequence length="76" mass="8894">MSVIVRRVIPSRVALDNSLTCILHNNRLELFHGSLIGARNPHASKFLKESRFAIVKLIQKDSYDFPYRKFPRVTRR</sequence>
<dbReference type="Proteomes" id="UP000076858">
    <property type="component" value="Unassembled WGS sequence"/>
</dbReference>
<accession>A0A162QR51</accession>
<evidence type="ECO:0000313" key="1">
    <source>
        <dbReference type="EMBL" id="KZS19885.1"/>
    </source>
</evidence>
<keyword evidence="2" id="KW-1185">Reference proteome</keyword>
<dbReference type="EMBL" id="LRGB01000311">
    <property type="protein sequence ID" value="KZS19885.1"/>
    <property type="molecule type" value="Genomic_DNA"/>
</dbReference>